<dbReference type="AlphaFoldDB" id="A0A366X887"/>
<sequence>MMETQSVQPNSSTTSNTTQTSGTPEKRALTSDFETFLNMLTAQARNQDPLEPLDGAEYAAQLAQFSMVEQQVKTNDTLATLMTQMGNSDIAELSSWVGKDVRAIAPAHYSGDPITVTPEFAATADRAELVVRDSTGTIVERKAIGLSEKQVTWTGLDSSDNKRPTGLYSFSVESYKEDSLLQDQSAATYNSIVEAQIQNGQITLVLEGGQVILPSVVTGVRAGS</sequence>
<dbReference type="NCBIfam" id="NF009453">
    <property type="entry name" value="PRK12813.1"/>
    <property type="match status" value="1"/>
</dbReference>
<dbReference type="Proteomes" id="UP000252706">
    <property type="component" value="Unassembled WGS sequence"/>
</dbReference>
<dbReference type="Gene3D" id="2.30.30.910">
    <property type="match status" value="1"/>
</dbReference>
<evidence type="ECO:0000256" key="3">
    <source>
        <dbReference type="ARBA" id="ARBA00022795"/>
    </source>
</evidence>
<dbReference type="Pfam" id="PF03963">
    <property type="entry name" value="FlgD"/>
    <property type="match status" value="1"/>
</dbReference>
<organism evidence="8 9">
    <name type="scientific">Phaeobacter gallaeciensis</name>
    <dbReference type="NCBI Taxonomy" id="60890"/>
    <lineage>
        <taxon>Bacteria</taxon>
        <taxon>Pseudomonadati</taxon>
        <taxon>Pseudomonadota</taxon>
        <taxon>Alphaproteobacteria</taxon>
        <taxon>Rhodobacterales</taxon>
        <taxon>Roseobacteraceae</taxon>
        <taxon>Phaeobacter</taxon>
    </lineage>
</organism>
<evidence type="ECO:0000256" key="6">
    <source>
        <dbReference type="SAM" id="MobiDB-lite"/>
    </source>
</evidence>
<dbReference type="OrthoDB" id="9785233at2"/>
<evidence type="ECO:0000256" key="4">
    <source>
        <dbReference type="ARBA" id="ARBA00024746"/>
    </source>
</evidence>
<evidence type="ECO:0000313" key="9">
    <source>
        <dbReference type="Proteomes" id="UP000252706"/>
    </source>
</evidence>
<dbReference type="InterPro" id="IPR005648">
    <property type="entry name" value="FlgD"/>
</dbReference>
<comment type="function">
    <text evidence="4 5">Required for flagellar hook formation. May act as a scaffolding protein.</text>
</comment>
<comment type="caution">
    <text evidence="8">The sequence shown here is derived from an EMBL/GenBank/DDBJ whole genome shotgun (WGS) entry which is preliminary data.</text>
</comment>
<evidence type="ECO:0000256" key="2">
    <source>
        <dbReference type="ARBA" id="ARBA00016013"/>
    </source>
</evidence>
<feature type="domain" description="FlgD/Vpr Ig-like" evidence="7">
    <location>
        <begin position="111"/>
        <end position="177"/>
    </location>
</feature>
<dbReference type="EMBL" id="QOCE01000012">
    <property type="protein sequence ID" value="RBW60031.1"/>
    <property type="molecule type" value="Genomic_DNA"/>
</dbReference>
<accession>A0A366X887</accession>
<keyword evidence="3 5" id="KW-1005">Bacterial flagellum biogenesis</keyword>
<proteinExistence type="inferred from homology"/>
<dbReference type="Gene3D" id="2.60.40.4070">
    <property type="match status" value="1"/>
</dbReference>
<dbReference type="GO" id="GO:0044781">
    <property type="term" value="P:bacterial-type flagellum organization"/>
    <property type="evidence" value="ECO:0007669"/>
    <property type="project" value="UniProtKB-UniRule"/>
</dbReference>
<keyword evidence="8" id="KW-0969">Cilium</keyword>
<evidence type="ECO:0000256" key="1">
    <source>
        <dbReference type="ARBA" id="ARBA00010577"/>
    </source>
</evidence>
<dbReference type="InterPro" id="IPR025965">
    <property type="entry name" value="FlgD/Vpr_Ig-like"/>
</dbReference>
<keyword evidence="8" id="KW-0966">Cell projection</keyword>
<dbReference type="Pfam" id="PF13860">
    <property type="entry name" value="FlgD_ig"/>
    <property type="match status" value="1"/>
</dbReference>
<feature type="compositionally biased region" description="Low complexity" evidence="6">
    <location>
        <begin position="1"/>
        <end position="23"/>
    </location>
</feature>
<evidence type="ECO:0000313" key="8">
    <source>
        <dbReference type="EMBL" id="RBW60031.1"/>
    </source>
</evidence>
<evidence type="ECO:0000256" key="5">
    <source>
        <dbReference type="RuleBase" id="RU362076"/>
    </source>
</evidence>
<evidence type="ECO:0000259" key="7">
    <source>
        <dbReference type="Pfam" id="PF13860"/>
    </source>
</evidence>
<feature type="region of interest" description="Disordered" evidence="6">
    <location>
        <begin position="1"/>
        <end position="27"/>
    </location>
</feature>
<comment type="similarity">
    <text evidence="1 5">Belongs to the FlgD family.</text>
</comment>
<name>A0A366X887_9RHOB</name>
<reference evidence="8 9" key="1">
    <citation type="submission" date="2018-07" db="EMBL/GenBank/DDBJ databases">
        <title>Modular assembly of carbohydrate-degrading microbial communities in the ocean.</title>
        <authorList>
            <person name="Enke T.N."/>
            <person name="Datta M.S."/>
            <person name="Schwartzman J.A."/>
            <person name="Cermak N."/>
            <person name="Schmitz D.A."/>
            <person name="Barrere J."/>
            <person name="Cordero O.X."/>
        </authorList>
    </citation>
    <scope>NUCLEOTIDE SEQUENCE [LARGE SCALE GENOMIC DNA]</scope>
    <source>
        <strain evidence="8 9">C3M10</strain>
    </source>
</reference>
<protein>
    <recommendedName>
        <fullName evidence="2 5">Basal-body rod modification protein FlgD</fullName>
    </recommendedName>
</protein>
<gene>
    <name evidence="8" type="primary">flgD</name>
    <name evidence="8" type="ORF">DS909_05240</name>
</gene>
<keyword evidence="8" id="KW-0282">Flagellum</keyword>